<dbReference type="PROSITE" id="PS00455">
    <property type="entry name" value="AMP_BINDING"/>
    <property type="match status" value="1"/>
</dbReference>
<reference evidence="10" key="1">
    <citation type="journal article" date="2014" name="Genome Biol. Evol.">
        <title>Pangenome evidence for extensive interdomain horizontal transfer affecting lineage core and shell genes in uncultured planktonic thaumarchaeota and euryarchaeota.</title>
        <authorList>
            <person name="Deschamps P."/>
            <person name="Zivanovic Y."/>
            <person name="Moreira D."/>
            <person name="Rodriguez-Valera F."/>
            <person name="Lopez-Garcia P."/>
        </authorList>
    </citation>
    <scope>NUCLEOTIDE SEQUENCE</scope>
</reference>
<dbReference type="Pfam" id="PF13193">
    <property type="entry name" value="AMP-binding_C"/>
    <property type="match status" value="1"/>
</dbReference>
<dbReference type="EMBL" id="KF900301">
    <property type="protein sequence ID" value="AIE90211.1"/>
    <property type="molecule type" value="Genomic_DNA"/>
</dbReference>
<dbReference type="InterPro" id="IPR045851">
    <property type="entry name" value="AMP-bd_C_sf"/>
</dbReference>
<feature type="domain" description="AMP-dependent synthetase/ligase" evidence="7">
    <location>
        <begin position="74"/>
        <end position="454"/>
    </location>
</feature>
<evidence type="ECO:0000313" key="10">
    <source>
        <dbReference type="EMBL" id="AIE90211.1"/>
    </source>
</evidence>
<evidence type="ECO:0000259" key="8">
    <source>
        <dbReference type="Pfam" id="PF13193"/>
    </source>
</evidence>
<evidence type="ECO:0000256" key="5">
    <source>
        <dbReference type="ARBA" id="ARBA00022840"/>
    </source>
</evidence>
<keyword evidence="5" id="KW-0067">ATP-binding</keyword>
<dbReference type="GO" id="GO:0043427">
    <property type="term" value="P:carbon fixation by 3-hydroxypropionate cycle"/>
    <property type="evidence" value="ECO:0007669"/>
    <property type="project" value="UniProtKB-ARBA"/>
</dbReference>
<dbReference type="Gene3D" id="3.30.300.30">
    <property type="match status" value="1"/>
</dbReference>
<evidence type="ECO:0000256" key="6">
    <source>
        <dbReference type="NCBIfam" id="TIGR02188"/>
    </source>
</evidence>
<comment type="similarity">
    <text evidence="1">Belongs to the ATP-dependent AMP-binding enzyme family.</text>
</comment>
<dbReference type="AlphaFoldDB" id="A0A075FL06"/>
<dbReference type="InterPro" id="IPR025110">
    <property type="entry name" value="AMP-bd_C"/>
</dbReference>
<evidence type="ECO:0000256" key="3">
    <source>
        <dbReference type="ARBA" id="ARBA00022598"/>
    </source>
</evidence>
<name>A0A075FL06_9ARCH</name>
<evidence type="ECO:0000256" key="2">
    <source>
        <dbReference type="ARBA" id="ARBA00013275"/>
    </source>
</evidence>
<dbReference type="CDD" id="cd05966">
    <property type="entry name" value="ACS"/>
    <property type="match status" value="1"/>
</dbReference>
<dbReference type="Pfam" id="PF16177">
    <property type="entry name" value="ACAS_N"/>
    <property type="match status" value="1"/>
</dbReference>
<dbReference type="InterPro" id="IPR020845">
    <property type="entry name" value="AMP-binding_CS"/>
</dbReference>
<dbReference type="GO" id="GO:0003987">
    <property type="term" value="F:acetate-CoA ligase activity"/>
    <property type="evidence" value="ECO:0007669"/>
    <property type="project" value="UniProtKB-UniRule"/>
</dbReference>
<dbReference type="Pfam" id="PF00501">
    <property type="entry name" value="AMP-binding"/>
    <property type="match status" value="1"/>
</dbReference>
<keyword evidence="3 10" id="KW-0436">Ligase</keyword>
<organism evidence="10">
    <name type="scientific">uncultured marine thaumarchaeote AD1000_01_A07</name>
    <dbReference type="NCBI Taxonomy" id="1455878"/>
    <lineage>
        <taxon>Archaea</taxon>
        <taxon>Nitrososphaerota</taxon>
        <taxon>environmental samples</taxon>
    </lineage>
</organism>
<accession>A0A075FL06</accession>
<dbReference type="GO" id="GO:0016208">
    <property type="term" value="F:AMP binding"/>
    <property type="evidence" value="ECO:0007669"/>
    <property type="project" value="InterPro"/>
</dbReference>
<dbReference type="InterPro" id="IPR011904">
    <property type="entry name" value="Ac_CoA_lig"/>
</dbReference>
<evidence type="ECO:0000256" key="1">
    <source>
        <dbReference type="ARBA" id="ARBA00006432"/>
    </source>
</evidence>
<sequence>MSMDSYKIGLGNLDTETRRNAELDNVSFWNEEAKKLSWFKSWTKTLEWNSPFAKWFVGGEINASYNALDVHQDNIPKKPAILWEGEDGTSRTITYAELYTDVCKFANVLKSLGVKKGDRVTVYLPMVPELPITMLACARIGAIHTVVFSGFSAASLRDRIDDSKSKVIVTADVGYRRGSSMNLKGIIDESINELDFVEHVVVLKRAEGNLQLGSKDSLWHELMKESSIKCEPEYLDSTHPLFILYTSGTTGKPKGVLHGTGGYLTHLNSTFQWAFDIKDSDVFFCTADIGWVTGHSYVVYGPLLHGATEVMYEGVPDYPDTSRMWDIIDRYGVTIFYTTPTALRMFMKFGDGIPNSFKLSSLRLLGTVGEPINPEVWLWYFNTIGKSKCPIIDTWWQTETGGMMLSPLPGLETIPLKPGSATTSIPGVDIAVVDEEGNEVEPNIKGYLVIRKPWPGMLLTLWGDDEKYKDVYWSKFQNNYYPGDYAIKDSDGYFWLLGRADDILKVAGHRIGTAELESSLVSHGDIAEAAVCGIPDEIKGEVIVAFVVLRQNAKNDPDSLRTELIEIVRNGIGPIATPHEIYFVTKLPKTRSGKIMRRVLKAIAGNEKVGDISTLEDSAAVKDVQDAFTELQSVIRKNKN</sequence>
<dbReference type="GO" id="GO:0005524">
    <property type="term" value="F:ATP binding"/>
    <property type="evidence" value="ECO:0007669"/>
    <property type="project" value="UniProtKB-KW"/>
</dbReference>
<evidence type="ECO:0000259" key="9">
    <source>
        <dbReference type="Pfam" id="PF16177"/>
    </source>
</evidence>
<dbReference type="GO" id="GO:0043955">
    <property type="term" value="F:3-hydroxypropionyl-CoA synthetase activity"/>
    <property type="evidence" value="ECO:0007669"/>
    <property type="project" value="UniProtKB-ARBA"/>
</dbReference>
<dbReference type="GO" id="GO:0019427">
    <property type="term" value="P:acetyl-CoA biosynthetic process from acetate"/>
    <property type="evidence" value="ECO:0007669"/>
    <property type="project" value="UniProtKB-UniRule"/>
</dbReference>
<proteinExistence type="inferred from homology"/>
<gene>
    <name evidence="10" type="primary">ACSS</name>
    <name evidence="10" type="synonym">acs</name>
</gene>
<dbReference type="InterPro" id="IPR042099">
    <property type="entry name" value="ANL_N_sf"/>
</dbReference>
<feature type="domain" description="AMP-binding enzyme C-terminal" evidence="8">
    <location>
        <begin position="515"/>
        <end position="594"/>
    </location>
</feature>
<keyword evidence="4" id="KW-0547">Nucleotide-binding</keyword>
<dbReference type="PANTHER" id="PTHR24095:SF14">
    <property type="entry name" value="ACETYL-COENZYME A SYNTHETASE 1"/>
    <property type="match status" value="1"/>
</dbReference>
<dbReference type="FunFam" id="3.40.50.12780:FF:000001">
    <property type="entry name" value="Acetyl-coenzyme A synthetase"/>
    <property type="match status" value="1"/>
</dbReference>
<dbReference type="NCBIfam" id="TIGR02188">
    <property type="entry name" value="Ac_CoA_lig_AcsA"/>
    <property type="match status" value="1"/>
</dbReference>
<dbReference type="InterPro" id="IPR032387">
    <property type="entry name" value="ACAS_N"/>
</dbReference>
<dbReference type="InterPro" id="IPR000873">
    <property type="entry name" value="AMP-dep_synth/lig_dom"/>
</dbReference>
<evidence type="ECO:0000256" key="4">
    <source>
        <dbReference type="ARBA" id="ARBA00022741"/>
    </source>
</evidence>
<dbReference type="Gene3D" id="3.40.50.12780">
    <property type="entry name" value="N-terminal domain of ligase-like"/>
    <property type="match status" value="1"/>
</dbReference>
<feature type="domain" description="Acetyl-coenzyme A synthetase N-terminal" evidence="9">
    <location>
        <begin position="19"/>
        <end position="67"/>
    </location>
</feature>
<dbReference type="SUPFAM" id="SSF56801">
    <property type="entry name" value="Acetyl-CoA synthetase-like"/>
    <property type="match status" value="1"/>
</dbReference>
<evidence type="ECO:0000259" key="7">
    <source>
        <dbReference type="Pfam" id="PF00501"/>
    </source>
</evidence>
<dbReference type="PANTHER" id="PTHR24095">
    <property type="entry name" value="ACETYL-COENZYME A SYNTHETASE"/>
    <property type="match status" value="1"/>
</dbReference>
<dbReference type="NCBIfam" id="NF001208">
    <property type="entry name" value="PRK00174.1"/>
    <property type="match status" value="1"/>
</dbReference>
<protein>
    <recommendedName>
        <fullName evidence="2 6">Acetate--CoA ligase</fullName>
        <ecNumber evidence="2 6">6.2.1.1</ecNumber>
    </recommendedName>
</protein>
<dbReference type="EC" id="6.2.1.1" evidence="2 6"/>